<keyword evidence="3" id="KW-1185">Reference proteome</keyword>
<dbReference type="KEGG" id="fnk:E1750_07400"/>
<evidence type="ECO:0000256" key="1">
    <source>
        <dbReference type="SAM" id="SignalP"/>
    </source>
</evidence>
<gene>
    <name evidence="2" type="ORF">E1750_07400</name>
</gene>
<proteinExistence type="predicted"/>
<dbReference type="RefSeq" id="WP_133276164.1">
    <property type="nucleotide sequence ID" value="NZ_CP037933.1"/>
</dbReference>
<feature type="signal peptide" evidence="1">
    <location>
        <begin position="1"/>
        <end position="22"/>
    </location>
</feature>
<dbReference type="PROSITE" id="PS51257">
    <property type="entry name" value="PROKAR_LIPOPROTEIN"/>
    <property type="match status" value="1"/>
</dbReference>
<dbReference type="EMBL" id="CP037933">
    <property type="protein sequence ID" value="QBN18642.1"/>
    <property type="molecule type" value="Genomic_DNA"/>
</dbReference>
<name>A0A4V1AGN3_9FLAO</name>
<accession>A0A4V1AGN3</accession>
<dbReference type="OrthoDB" id="1330101at2"/>
<reference evidence="3" key="1">
    <citation type="submission" date="2019-03" db="EMBL/GenBank/DDBJ databases">
        <title>Flavobacterium sp.</title>
        <authorList>
            <person name="Kim H."/>
        </authorList>
    </citation>
    <scope>NUCLEOTIDE SEQUENCE [LARGE SCALE GENOMIC DNA]</scope>
    <source>
        <strain evidence="3">GS13</strain>
    </source>
</reference>
<keyword evidence="1" id="KW-0732">Signal</keyword>
<dbReference type="AlphaFoldDB" id="A0A4V1AGN3"/>
<dbReference type="Proteomes" id="UP000291124">
    <property type="component" value="Chromosome"/>
</dbReference>
<evidence type="ECO:0008006" key="4">
    <source>
        <dbReference type="Google" id="ProtNLM"/>
    </source>
</evidence>
<organism evidence="2 3">
    <name type="scientific">Flavobacterium nackdongense</name>
    <dbReference type="NCBI Taxonomy" id="2547394"/>
    <lineage>
        <taxon>Bacteria</taxon>
        <taxon>Pseudomonadati</taxon>
        <taxon>Bacteroidota</taxon>
        <taxon>Flavobacteriia</taxon>
        <taxon>Flavobacteriales</taxon>
        <taxon>Flavobacteriaceae</taxon>
        <taxon>Flavobacterium</taxon>
    </lineage>
</organism>
<evidence type="ECO:0000313" key="2">
    <source>
        <dbReference type="EMBL" id="QBN18642.1"/>
    </source>
</evidence>
<evidence type="ECO:0000313" key="3">
    <source>
        <dbReference type="Proteomes" id="UP000291124"/>
    </source>
</evidence>
<feature type="chain" id="PRO_5020214013" description="DUF4595 domain-containing protein" evidence="1">
    <location>
        <begin position="23"/>
        <end position="262"/>
    </location>
</feature>
<protein>
    <recommendedName>
        <fullName evidence="4">DUF4595 domain-containing protein</fullName>
    </recommendedName>
</protein>
<sequence>MKAALPYILILVLVFNTLCSCSTETVEQVPMLKSIVEISLDGSSTTTSLRYNANKIVSIDMADTFLEFQYSENFITKIIETNKISSQKNTLDYTYVNGVLSKITSSAHYEIIYKSNKDGTISYEKWSKDATNLAVRDYYGTLVFQNENLVKIEKTVEDKQKKMLLTTTVNCAFDNQKNALRNILGFDKLLDFSNSISLNNCILSTQSTTEKYLDDNQIVSSIKRWDSKIQYNSDGYPTEIVSEKGFFGQANAKHLKSQLFYN</sequence>